<evidence type="ECO:0000313" key="2">
    <source>
        <dbReference type="Proteomes" id="UP000249354"/>
    </source>
</evidence>
<protein>
    <submittedName>
        <fullName evidence="1">CRISPR-associated protein Cmr3</fullName>
    </submittedName>
</protein>
<reference evidence="1 2" key="2">
    <citation type="submission" date="2018-06" db="EMBL/GenBank/DDBJ databases">
        <title>Metagenomic assembly of (sub)arctic Cyanobacteria and their associated microbiome from non-axenic cultures.</title>
        <authorList>
            <person name="Baurain D."/>
        </authorList>
    </citation>
    <scope>NUCLEOTIDE SEQUENCE [LARGE SCALE GENOMIC DNA]</scope>
    <source>
        <strain evidence="1">ULC129bin1</strain>
    </source>
</reference>
<dbReference type="EMBL" id="QBMC01000207">
    <property type="protein sequence ID" value="PZO10756.1"/>
    <property type="molecule type" value="Genomic_DNA"/>
</dbReference>
<name>A0A2W4TNL3_9CYAN</name>
<dbReference type="Proteomes" id="UP000249354">
    <property type="component" value="Unassembled WGS sequence"/>
</dbReference>
<reference evidence="2" key="1">
    <citation type="submission" date="2018-04" db="EMBL/GenBank/DDBJ databases">
        <authorList>
            <person name="Cornet L."/>
        </authorList>
    </citation>
    <scope>NUCLEOTIDE SEQUENCE [LARGE SCALE GENOMIC DNA]</scope>
</reference>
<organism evidence="1 2">
    <name type="scientific">Leptolyngbya foveolarum</name>
    <dbReference type="NCBI Taxonomy" id="47253"/>
    <lineage>
        <taxon>Bacteria</taxon>
        <taxon>Bacillati</taxon>
        <taxon>Cyanobacteriota</taxon>
        <taxon>Cyanophyceae</taxon>
        <taxon>Leptolyngbyales</taxon>
        <taxon>Leptolyngbyaceae</taxon>
        <taxon>Leptolyngbya group</taxon>
        <taxon>Leptolyngbya</taxon>
    </lineage>
</organism>
<dbReference type="Pfam" id="PF09700">
    <property type="entry name" value="Cas_Cmr3"/>
    <property type="match status" value="1"/>
</dbReference>
<accession>A0A2W4TNL3</accession>
<comment type="caution">
    <text evidence="1">The sequence shown here is derived from an EMBL/GenBank/DDBJ whole genome shotgun (WGS) entry which is preliminary data.</text>
</comment>
<sequence>MRRGRMYWYSLTPVDVLLFRESKPFSPGEGAWAKGLFPPLPVTVFQAMRSAIAPYATREQRQKRDLFFMGPFLRQDETTLWLPTPKDLICIFDDEHDRKQSAGNWRKIVRSQPVDSSDPAWSMLSFSGGLAPMVLREPLDGEVSSPPPWINADALLNKYLIGDIEALVPKDFCDDPWQVQVLPHIHMQANQRQVRESAGYFTEVAVRLNQRWDLVAGLSQSVSDAVVRLGGEGHRVAMRRLAEGAIVDLLKTLESDTETAQGKTKQIAYLLTPGLASSGESVYASYPVAWKPFLRGCATDKPLIWGGVSTLQRKTHGIKTPHFSLLPQRAFVPPGTVYIFEPAGAATVKALLPDATSQWSETFETLNYGKLLWGV</sequence>
<dbReference type="AlphaFoldDB" id="A0A2W4TNL3"/>
<evidence type="ECO:0000313" key="1">
    <source>
        <dbReference type="EMBL" id="PZO10756.1"/>
    </source>
</evidence>
<gene>
    <name evidence="1" type="ORF">DCF25_20235</name>
</gene>
<dbReference type="InterPro" id="IPR019117">
    <property type="entry name" value="CRISPR-assoc_protein_Cmr3"/>
</dbReference>
<proteinExistence type="predicted"/>
<dbReference type="Gene3D" id="3.30.70.2940">
    <property type="match status" value="1"/>
</dbReference>